<sequence>MEKANLGRKPDLICIGAQKSGTTWLHDVLSERPDIWVPPFKELHFFDHKFNNENKAWTGWHVRKGVQIAKSRYLKENMSPDPKYIKYLDSILEKPMFNGTWYKRIFSQAPINSICLDVTPAYSCISEKGVSFVSNFLKEAKFIYIIRPPFERALSQLRMDITRRGTPLSKGEWVERATMPILFTRGDYKLNIPRWSAHFDQKRLLFLPFHGIIKEPYQFLKQVEQFAGLLPFEGYTKATKKIHKSEQITFPTYVLDIIREKTLEQDQFIKWYFGSDYLNE</sequence>
<organism evidence="2 3">
    <name type="scientific">Profundibacter amoris</name>
    <dbReference type="NCBI Taxonomy" id="2171755"/>
    <lineage>
        <taxon>Bacteria</taxon>
        <taxon>Pseudomonadati</taxon>
        <taxon>Pseudomonadota</taxon>
        <taxon>Alphaproteobacteria</taxon>
        <taxon>Rhodobacterales</taxon>
        <taxon>Paracoccaceae</taxon>
        <taxon>Profundibacter</taxon>
    </lineage>
</organism>
<reference evidence="2 3" key="1">
    <citation type="submission" date="2018-09" db="EMBL/GenBank/DDBJ databases">
        <title>Profundibacter amoris BAR1 gen. nov., sp. nov., a new member of the Roseobacter clade isolated at Lokis Castle Vent Field on the Arctic Mid-Oceanic Ridge.</title>
        <authorList>
            <person name="Le Moine Bauer S."/>
            <person name="Sjoeberg A.G."/>
            <person name="L'Haridon S."/>
            <person name="Stokke R."/>
            <person name="Roalkvam I."/>
            <person name="Steen I.H."/>
            <person name="Dahle H."/>
        </authorList>
    </citation>
    <scope>NUCLEOTIDE SEQUENCE [LARGE SCALE GENOMIC DNA]</scope>
    <source>
        <strain evidence="2 3">BAR1</strain>
    </source>
</reference>
<keyword evidence="3" id="KW-1185">Reference proteome</keyword>
<dbReference type="SUPFAM" id="SSF52540">
    <property type="entry name" value="P-loop containing nucleoside triphosphate hydrolases"/>
    <property type="match status" value="1"/>
</dbReference>
<evidence type="ECO:0000256" key="1">
    <source>
        <dbReference type="ARBA" id="ARBA00022679"/>
    </source>
</evidence>
<dbReference type="PANTHER" id="PTHR10605">
    <property type="entry name" value="HEPARAN SULFATE SULFOTRANSFERASE"/>
    <property type="match status" value="1"/>
</dbReference>
<dbReference type="Proteomes" id="UP000261704">
    <property type="component" value="Chromosome"/>
</dbReference>
<name>A0A347UG18_9RHOB</name>
<evidence type="ECO:0000313" key="3">
    <source>
        <dbReference type="Proteomes" id="UP000261704"/>
    </source>
</evidence>
<keyword evidence="1 2" id="KW-0808">Transferase</keyword>
<dbReference type="AlphaFoldDB" id="A0A347UG18"/>
<gene>
    <name evidence="2" type="ORF">BAR1_07540</name>
</gene>
<dbReference type="InterPro" id="IPR027417">
    <property type="entry name" value="P-loop_NTPase"/>
</dbReference>
<dbReference type="EMBL" id="CP032125">
    <property type="protein sequence ID" value="AXX97796.1"/>
    <property type="molecule type" value="Genomic_DNA"/>
</dbReference>
<dbReference type="InterPro" id="IPR037359">
    <property type="entry name" value="NST/OST"/>
</dbReference>
<dbReference type="GO" id="GO:0008146">
    <property type="term" value="F:sulfotransferase activity"/>
    <property type="evidence" value="ECO:0007669"/>
    <property type="project" value="InterPro"/>
</dbReference>
<dbReference type="OrthoDB" id="981508at2"/>
<dbReference type="Gene3D" id="3.40.50.300">
    <property type="entry name" value="P-loop containing nucleotide triphosphate hydrolases"/>
    <property type="match status" value="1"/>
</dbReference>
<accession>A0A347UG18</accession>
<protein>
    <submittedName>
        <fullName evidence="2">Sulfotransferase</fullName>
    </submittedName>
</protein>
<dbReference type="Pfam" id="PF13469">
    <property type="entry name" value="Sulfotransfer_3"/>
    <property type="match status" value="1"/>
</dbReference>
<evidence type="ECO:0000313" key="2">
    <source>
        <dbReference type="EMBL" id="AXX97796.1"/>
    </source>
</evidence>
<dbReference type="KEGG" id="pamo:BAR1_07540"/>
<dbReference type="PANTHER" id="PTHR10605:SF56">
    <property type="entry name" value="BIFUNCTIONAL HEPARAN SULFATE N-DEACETYLASE_N-SULFOTRANSFERASE"/>
    <property type="match status" value="1"/>
</dbReference>
<proteinExistence type="predicted"/>